<reference evidence="4" key="1">
    <citation type="submission" date="2016-06" db="UniProtKB">
        <authorList>
            <consortium name="WormBaseParasite"/>
        </authorList>
    </citation>
    <scope>IDENTIFICATION</scope>
</reference>
<name>A0A183B4L3_9TREM</name>
<dbReference type="WBParaSite" id="ECPE_0001418801-mRNA-1">
    <property type="protein sequence ID" value="ECPE_0001418801-mRNA-1"/>
    <property type="gene ID" value="ECPE_0001418801"/>
</dbReference>
<evidence type="ECO:0000313" key="4">
    <source>
        <dbReference type="WBParaSite" id="ECPE_0001418801-mRNA-1"/>
    </source>
</evidence>
<proteinExistence type="predicted"/>
<dbReference type="EMBL" id="UZAN01056825">
    <property type="protein sequence ID" value="VDP91422.1"/>
    <property type="molecule type" value="Genomic_DNA"/>
</dbReference>
<evidence type="ECO:0000313" key="3">
    <source>
        <dbReference type="Proteomes" id="UP000272942"/>
    </source>
</evidence>
<sequence>MRGESKSSTAVASKSLSNTSRAGDWLGKKTRSDEMKMKDIDRIASNAQRKRQVSSRFVGSEGDDLKALPLLVDQFHECTVSVEALGQELLDGIQI</sequence>
<feature type="region of interest" description="Disordered" evidence="1">
    <location>
        <begin position="1"/>
        <end position="60"/>
    </location>
</feature>
<feature type="compositionally biased region" description="Basic and acidic residues" evidence="1">
    <location>
        <begin position="26"/>
        <end position="42"/>
    </location>
</feature>
<protein>
    <submittedName>
        <fullName evidence="4">Ribosome assembly protein 3</fullName>
    </submittedName>
</protein>
<evidence type="ECO:0000313" key="2">
    <source>
        <dbReference type="EMBL" id="VDP91422.1"/>
    </source>
</evidence>
<keyword evidence="3" id="KW-1185">Reference proteome</keyword>
<organism evidence="4">
    <name type="scientific">Echinostoma caproni</name>
    <dbReference type="NCBI Taxonomy" id="27848"/>
    <lineage>
        <taxon>Eukaryota</taxon>
        <taxon>Metazoa</taxon>
        <taxon>Spiralia</taxon>
        <taxon>Lophotrochozoa</taxon>
        <taxon>Platyhelminthes</taxon>
        <taxon>Trematoda</taxon>
        <taxon>Digenea</taxon>
        <taxon>Plagiorchiida</taxon>
        <taxon>Echinostomata</taxon>
        <taxon>Echinostomatoidea</taxon>
        <taxon>Echinostomatidae</taxon>
        <taxon>Echinostoma</taxon>
    </lineage>
</organism>
<reference evidence="2 3" key="2">
    <citation type="submission" date="2018-11" db="EMBL/GenBank/DDBJ databases">
        <authorList>
            <consortium name="Pathogen Informatics"/>
        </authorList>
    </citation>
    <scope>NUCLEOTIDE SEQUENCE [LARGE SCALE GENOMIC DNA]</scope>
    <source>
        <strain evidence="2 3">Egypt</strain>
    </source>
</reference>
<gene>
    <name evidence="2" type="ORF">ECPE_LOCUS14150</name>
</gene>
<feature type="compositionally biased region" description="Polar residues" evidence="1">
    <location>
        <begin position="1"/>
        <end position="21"/>
    </location>
</feature>
<dbReference type="AlphaFoldDB" id="A0A183B4L3"/>
<accession>A0A183B4L3</accession>
<evidence type="ECO:0000256" key="1">
    <source>
        <dbReference type="SAM" id="MobiDB-lite"/>
    </source>
</evidence>
<dbReference type="Proteomes" id="UP000272942">
    <property type="component" value="Unassembled WGS sequence"/>
</dbReference>